<keyword evidence="2" id="KW-1185">Reference proteome</keyword>
<reference evidence="1 2" key="1">
    <citation type="journal article" date="2020" name="ISME J.">
        <title>Comparative genomics reveals insights into cyanobacterial evolution and habitat adaptation.</title>
        <authorList>
            <person name="Chen M.Y."/>
            <person name="Teng W.K."/>
            <person name="Zhao L."/>
            <person name="Hu C.X."/>
            <person name="Zhou Y.K."/>
            <person name="Han B.P."/>
            <person name="Song L.R."/>
            <person name="Shu W.S."/>
        </authorList>
    </citation>
    <scope>NUCLEOTIDE SEQUENCE [LARGE SCALE GENOMIC DNA]</scope>
    <source>
        <strain evidence="1 2">FACHB-1050</strain>
    </source>
</reference>
<organism evidence="1 2">
    <name type="scientific">Phormidium tenue FACHB-1050</name>
    <dbReference type="NCBI Taxonomy" id="2692857"/>
    <lineage>
        <taxon>Bacteria</taxon>
        <taxon>Bacillati</taxon>
        <taxon>Cyanobacteriota</taxon>
        <taxon>Cyanophyceae</taxon>
        <taxon>Oscillatoriophycideae</taxon>
        <taxon>Oscillatoriales</taxon>
        <taxon>Oscillatoriaceae</taxon>
        <taxon>Phormidium</taxon>
    </lineage>
</organism>
<proteinExistence type="predicted"/>
<protein>
    <submittedName>
        <fullName evidence="1">Uncharacterized protein</fullName>
    </submittedName>
</protein>
<dbReference type="Proteomes" id="UP000618445">
    <property type="component" value="Unassembled WGS sequence"/>
</dbReference>
<comment type="caution">
    <text evidence="1">The sequence shown here is derived from an EMBL/GenBank/DDBJ whole genome shotgun (WGS) entry which is preliminary data.</text>
</comment>
<evidence type="ECO:0000313" key="2">
    <source>
        <dbReference type="Proteomes" id="UP000618445"/>
    </source>
</evidence>
<gene>
    <name evidence="1" type="ORF">H6G05_10135</name>
</gene>
<sequence>MKEMSRSLSPTTMTAIEETKFEAYTLGAATFDLSGLPKEYYTLVDGSKSIIWVQPIFQALGLKSLLAASLPVENFTYAVIYGKEYTAVVIKQQGNYLALLIDPHVELLDDQFLQWAYYFDATSLKNNPKFQVI</sequence>
<dbReference type="EMBL" id="JACJQY010000013">
    <property type="protein sequence ID" value="MBD2317201.1"/>
    <property type="molecule type" value="Genomic_DNA"/>
</dbReference>
<evidence type="ECO:0000313" key="1">
    <source>
        <dbReference type="EMBL" id="MBD2317201.1"/>
    </source>
</evidence>
<name>A0ABR8C9A8_9CYAN</name>
<accession>A0ABR8C9A8</accession>